<evidence type="ECO:0000313" key="2">
    <source>
        <dbReference type="Proteomes" id="UP001324993"/>
    </source>
</evidence>
<sequence length="181" mass="20619">MRLFEDFIPIPEELWSFETGAPLQRCAICDCDLLLQGTNYLIEKAFKGNEVIFEYAMCTKCCVLLSQELSVQSKKLIDHYFDEHGDLEQRRLSYLGQFGTNYSKWVDRCMVKGTPRSECGEFQVYAWCIDSDLVFTGMPYMLSGDCIDDLLGLLSEETLGVLSDFSDKVFGIDLPQGLLII</sequence>
<accession>A0ABZ0REZ2</accession>
<dbReference type="EMBL" id="CP138858">
    <property type="protein sequence ID" value="WPJ94740.1"/>
    <property type="molecule type" value="Genomic_DNA"/>
</dbReference>
<evidence type="ECO:0000313" key="1">
    <source>
        <dbReference type="EMBL" id="WPJ94740.1"/>
    </source>
</evidence>
<proteinExistence type="predicted"/>
<dbReference type="RefSeq" id="WP_319831654.1">
    <property type="nucleotide sequence ID" value="NZ_CP138858.1"/>
</dbReference>
<organism evidence="1 2">
    <name type="scientific">Coraliomargarita algicola</name>
    <dbReference type="NCBI Taxonomy" id="3092156"/>
    <lineage>
        <taxon>Bacteria</taxon>
        <taxon>Pseudomonadati</taxon>
        <taxon>Verrucomicrobiota</taxon>
        <taxon>Opitutia</taxon>
        <taxon>Puniceicoccales</taxon>
        <taxon>Coraliomargaritaceae</taxon>
        <taxon>Coraliomargarita</taxon>
    </lineage>
</organism>
<dbReference type="Proteomes" id="UP001324993">
    <property type="component" value="Chromosome"/>
</dbReference>
<name>A0ABZ0REZ2_9BACT</name>
<keyword evidence="2" id="KW-1185">Reference proteome</keyword>
<gene>
    <name evidence="1" type="ORF">SH580_15000</name>
</gene>
<protein>
    <submittedName>
        <fullName evidence="1">Uncharacterized protein</fullName>
    </submittedName>
</protein>
<reference evidence="1 2" key="1">
    <citation type="submission" date="2023-11" db="EMBL/GenBank/DDBJ databases">
        <title>Coraliomargarita sp. nov., isolated from marine algae.</title>
        <authorList>
            <person name="Lee J.K."/>
            <person name="Baek J.H."/>
            <person name="Kim J.M."/>
            <person name="Choi D.G."/>
            <person name="Jeon C.O."/>
        </authorList>
    </citation>
    <scope>NUCLEOTIDE SEQUENCE [LARGE SCALE GENOMIC DNA]</scope>
    <source>
        <strain evidence="1 2">J2-16</strain>
    </source>
</reference>